<gene>
    <name evidence="1" type="ORF">rsdtw13_33930</name>
</gene>
<protein>
    <submittedName>
        <fullName evidence="1">Uncharacterized protein</fullName>
    </submittedName>
</protein>
<sequence length="327" mass="36208">MNVINIFKNNFQRILAKKAVIIVALVVIPILIGIAVFFSGRIMMKQHIAIVSTHEYKVPQSDIVEVDVLNKKPSTSNLLLGKYDAIAEEKGNGDYEITSIKSKADKQAVENFLKHKKASHDSKEGQTNTGTGTKILGFILMIVLMQGVALITLYPEDRTMKTLKRVLISPVSEKQYILAQEIFTFICLYVPTYLAVVVTKICFEVEIGFSLGMIGILIAILSALSTALALFFASALDRDISLVASGIYTITSILAGCFYSFTDNNKILDSICSILPQKAYMTMIKGVENGKGILEFKGQLIYLLGWIVVFWLLGSVITNRKMKKGIY</sequence>
<evidence type="ECO:0000313" key="2">
    <source>
        <dbReference type="Proteomes" id="UP001058074"/>
    </source>
</evidence>
<comment type="caution">
    <text evidence="1">The sequence shown here is derived from an EMBL/GenBank/DDBJ whole genome shotgun (WGS) entry which is preliminary data.</text>
</comment>
<organism evidence="1 2">
    <name type="scientific">Inconstantimicrobium mannanitabidum</name>
    <dbReference type="NCBI Taxonomy" id="1604901"/>
    <lineage>
        <taxon>Bacteria</taxon>
        <taxon>Bacillati</taxon>
        <taxon>Bacillota</taxon>
        <taxon>Clostridia</taxon>
        <taxon>Eubacteriales</taxon>
        <taxon>Clostridiaceae</taxon>
        <taxon>Inconstantimicrobium</taxon>
    </lineage>
</organism>
<dbReference type="Proteomes" id="UP001058074">
    <property type="component" value="Unassembled WGS sequence"/>
</dbReference>
<name>A0ACB5RGC0_9CLOT</name>
<keyword evidence="2" id="KW-1185">Reference proteome</keyword>
<accession>A0ACB5RGC0</accession>
<dbReference type="EMBL" id="BROD01000001">
    <property type="protein sequence ID" value="GKX68135.1"/>
    <property type="molecule type" value="Genomic_DNA"/>
</dbReference>
<reference evidence="1" key="1">
    <citation type="journal article" date="2025" name="Int. J. Syst. Evol. Microbiol.">
        <title>Inconstantimicrobium mannanitabidum sp. nov., a novel member of the family Clostridiaceae isolated from anoxic soil under the treatment of reductive soil disinfestation.</title>
        <authorList>
            <person name="Ueki A."/>
            <person name="Tonouchi A."/>
            <person name="Honma S."/>
            <person name="Kaku N."/>
            <person name="Ueki K."/>
        </authorList>
    </citation>
    <scope>NUCLEOTIDE SEQUENCE</scope>
    <source>
        <strain evidence="1">TW13</strain>
    </source>
</reference>
<proteinExistence type="predicted"/>
<evidence type="ECO:0000313" key="1">
    <source>
        <dbReference type="EMBL" id="GKX68135.1"/>
    </source>
</evidence>